<feature type="domain" description="Methyltransferase" evidence="2">
    <location>
        <begin position="285"/>
        <end position="373"/>
    </location>
</feature>
<dbReference type="SUPFAM" id="SSF102588">
    <property type="entry name" value="LmbE-like"/>
    <property type="match status" value="1"/>
</dbReference>
<dbReference type="Pfam" id="PF02585">
    <property type="entry name" value="PIG-L"/>
    <property type="match status" value="1"/>
</dbReference>
<dbReference type="SUPFAM" id="SSF53335">
    <property type="entry name" value="S-adenosyl-L-methionine-dependent methyltransferases"/>
    <property type="match status" value="1"/>
</dbReference>
<dbReference type="PANTHER" id="PTHR12993">
    <property type="entry name" value="N-ACETYLGLUCOSAMINYL-PHOSPHATIDYLINOSITOL DE-N-ACETYLASE-RELATED"/>
    <property type="match status" value="1"/>
</dbReference>
<accession>A0ABN2N753</accession>
<comment type="caution">
    <text evidence="3">The sequence shown here is derived from an EMBL/GenBank/DDBJ whole genome shotgun (WGS) entry which is preliminary data.</text>
</comment>
<organism evidence="3 4">
    <name type="scientific">Pseudonocardia ailaonensis</name>
    <dbReference type="NCBI Taxonomy" id="367279"/>
    <lineage>
        <taxon>Bacteria</taxon>
        <taxon>Bacillati</taxon>
        <taxon>Actinomycetota</taxon>
        <taxon>Actinomycetes</taxon>
        <taxon>Pseudonocardiales</taxon>
        <taxon>Pseudonocardiaceae</taxon>
        <taxon>Pseudonocardia</taxon>
    </lineage>
</organism>
<dbReference type="Gene3D" id="3.40.50.10320">
    <property type="entry name" value="LmbE-like"/>
    <property type="match status" value="1"/>
</dbReference>
<protein>
    <recommendedName>
        <fullName evidence="2">Methyltransferase domain-containing protein</fullName>
    </recommendedName>
</protein>
<evidence type="ECO:0000313" key="3">
    <source>
        <dbReference type="EMBL" id="GAA1855395.1"/>
    </source>
</evidence>
<evidence type="ECO:0000313" key="4">
    <source>
        <dbReference type="Proteomes" id="UP001500449"/>
    </source>
</evidence>
<reference evidence="3 4" key="1">
    <citation type="journal article" date="2019" name="Int. J. Syst. Evol. Microbiol.">
        <title>The Global Catalogue of Microorganisms (GCM) 10K type strain sequencing project: providing services to taxonomists for standard genome sequencing and annotation.</title>
        <authorList>
            <consortium name="The Broad Institute Genomics Platform"/>
            <consortium name="The Broad Institute Genome Sequencing Center for Infectious Disease"/>
            <person name="Wu L."/>
            <person name="Ma J."/>
        </authorList>
    </citation>
    <scope>NUCLEOTIDE SEQUENCE [LARGE SCALE GENOMIC DNA]</scope>
    <source>
        <strain evidence="3 4">JCM 16009</strain>
    </source>
</reference>
<dbReference type="Proteomes" id="UP001500449">
    <property type="component" value="Unassembled WGS sequence"/>
</dbReference>
<dbReference type="EMBL" id="BAAAQK010000012">
    <property type="protein sequence ID" value="GAA1855395.1"/>
    <property type="molecule type" value="Genomic_DNA"/>
</dbReference>
<dbReference type="RefSeq" id="WP_344418845.1">
    <property type="nucleotide sequence ID" value="NZ_BAAAQK010000012.1"/>
</dbReference>
<dbReference type="Pfam" id="PF13649">
    <property type="entry name" value="Methyltransf_25"/>
    <property type="match status" value="1"/>
</dbReference>
<sequence>MTTPVGDWTRAIDRHDPVALDVTVGRLVVVAAHPDDETLAAAGYLRAVHAAGGRVEVVVATDGEAAFPDAGPAERAALGRARRAELDAALRELGLEPAVTWLGLPDSALADHEPELVEALRPLLLDADACLAPWTGDPHPDHAAAGRAAERAAPAGVHRVAYPIWARPRRRPDDPALPWDRALVHRLDADARAAKAAALAAFATQLAPAPDGGPPILPPDVLAHFAGDELFFAVPRTDGAPVSRFAELYAADPDPWGTRSRWYEERKRAVVAACLPRRRYAHAAEPGCGTGELTRMLAGRAGTLTASDFTPAAVAATRAANPGLDVREAALPSAAALPDGIDLAVLSEVLYYLAPADVAATADRLARALVPGGDLVLVHWRGRAPEAPQAAAEVHRRFRADPRFDPLVEHVDEDFLLDVLRRR</sequence>
<dbReference type="Gene3D" id="3.40.50.150">
    <property type="entry name" value="Vaccinia Virus protein VP39"/>
    <property type="match status" value="1"/>
</dbReference>
<evidence type="ECO:0000259" key="2">
    <source>
        <dbReference type="Pfam" id="PF13649"/>
    </source>
</evidence>
<keyword evidence="4" id="KW-1185">Reference proteome</keyword>
<dbReference type="InterPro" id="IPR041698">
    <property type="entry name" value="Methyltransf_25"/>
</dbReference>
<keyword evidence="1" id="KW-0862">Zinc</keyword>
<dbReference type="InterPro" id="IPR029063">
    <property type="entry name" value="SAM-dependent_MTases_sf"/>
</dbReference>
<name>A0ABN2N753_9PSEU</name>
<dbReference type="InterPro" id="IPR024078">
    <property type="entry name" value="LmbE-like_dom_sf"/>
</dbReference>
<proteinExistence type="predicted"/>
<gene>
    <name evidence="3" type="ORF">GCM10009836_39320</name>
</gene>
<dbReference type="PANTHER" id="PTHR12993:SF11">
    <property type="entry name" value="N-ACETYLGLUCOSAMINYL-PHOSPHATIDYLINOSITOL DE-N-ACETYLASE"/>
    <property type="match status" value="1"/>
</dbReference>
<evidence type="ECO:0000256" key="1">
    <source>
        <dbReference type="ARBA" id="ARBA00022833"/>
    </source>
</evidence>
<dbReference type="InterPro" id="IPR003737">
    <property type="entry name" value="GlcNAc_PI_deacetylase-related"/>
</dbReference>